<evidence type="ECO:0000256" key="7">
    <source>
        <dbReference type="PIRSR" id="PIRSR610300-50"/>
    </source>
</evidence>
<dbReference type="GO" id="GO:0008198">
    <property type="term" value="F:ferrous iron binding"/>
    <property type="evidence" value="ECO:0007669"/>
    <property type="project" value="TreeGrafter"/>
</dbReference>
<evidence type="ECO:0000256" key="8">
    <source>
        <dbReference type="PIRSR" id="PIRSR610300-51"/>
    </source>
</evidence>
<proteinExistence type="inferred from homology"/>
<dbReference type="EMBL" id="KE561025">
    <property type="protein sequence ID" value="EPZ33862.1"/>
    <property type="molecule type" value="Genomic_DNA"/>
</dbReference>
<dbReference type="PANTHER" id="PTHR12918:SF1">
    <property type="entry name" value="CYSTEINE DIOXYGENASE TYPE 1"/>
    <property type="match status" value="1"/>
</dbReference>
<dbReference type="InterPro" id="IPR011051">
    <property type="entry name" value="RmlC_Cupin_sf"/>
</dbReference>
<feature type="binding site" evidence="8">
    <location>
        <position position="105"/>
    </location>
    <ligand>
        <name>Fe cation</name>
        <dbReference type="ChEBI" id="CHEBI:24875"/>
        <note>catalytic</note>
    </ligand>
</feature>
<feature type="cross-link" description="3'-(S-cysteinyl)-tyrosine (Cys-Tyr)" evidence="7">
    <location>
        <begin position="112"/>
        <end position="177"/>
    </location>
</feature>
<dbReference type="GO" id="GO:0019448">
    <property type="term" value="P:L-cysteine catabolic process"/>
    <property type="evidence" value="ECO:0007669"/>
    <property type="project" value="TreeGrafter"/>
</dbReference>
<feature type="binding site" evidence="8">
    <location>
        <position position="161"/>
    </location>
    <ligand>
        <name>Fe cation</name>
        <dbReference type="ChEBI" id="CHEBI:24875"/>
        <note>catalytic</note>
    </ligand>
</feature>
<dbReference type="Gene3D" id="2.60.120.10">
    <property type="entry name" value="Jelly Rolls"/>
    <property type="match status" value="1"/>
</dbReference>
<evidence type="ECO:0000256" key="6">
    <source>
        <dbReference type="ARBA" id="ARBA00023004"/>
    </source>
</evidence>
<dbReference type="Proteomes" id="UP000030755">
    <property type="component" value="Unassembled WGS sequence"/>
</dbReference>
<gene>
    <name evidence="10" type="ORF">O9G_003970</name>
</gene>
<comment type="catalytic activity">
    <reaction evidence="9">
        <text>L-cysteine + O2 = 3-sulfino-L-alanine + H(+)</text>
        <dbReference type="Rhea" id="RHEA:20441"/>
        <dbReference type="ChEBI" id="CHEBI:15378"/>
        <dbReference type="ChEBI" id="CHEBI:15379"/>
        <dbReference type="ChEBI" id="CHEBI:35235"/>
        <dbReference type="ChEBI" id="CHEBI:61085"/>
        <dbReference type="EC" id="1.13.11.20"/>
    </reaction>
</comment>
<keyword evidence="11" id="KW-1185">Reference proteome</keyword>
<feature type="binding site" evidence="8">
    <location>
        <position position="107"/>
    </location>
    <ligand>
        <name>Fe cation</name>
        <dbReference type="ChEBI" id="CHEBI:24875"/>
        <note>catalytic</note>
    </ligand>
</feature>
<dbReference type="EC" id="1.13.11.20" evidence="2 9"/>
<organism evidence="10 11">
    <name type="scientific">Rozella allomycis (strain CSF55)</name>
    <dbReference type="NCBI Taxonomy" id="988480"/>
    <lineage>
        <taxon>Eukaryota</taxon>
        <taxon>Fungi</taxon>
        <taxon>Fungi incertae sedis</taxon>
        <taxon>Cryptomycota</taxon>
        <taxon>Cryptomycota incertae sedis</taxon>
        <taxon>Rozella</taxon>
    </lineage>
</organism>
<evidence type="ECO:0000256" key="9">
    <source>
        <dbReference type="RuleBase" id="RU366010"/>
    </source>
</evidence>
<protein>
    <recommendedName>
        <fullName evidence="2 9">Cysteine dioxygenase</fullName>
        <ecNumber evidence="2 9">1.13.11.20</ecNumber>
    </recommendedName>
</protein>
<dbReference type="CDD" id="cd10548">
    <property type="entry name" value="cupin_CDO"/>
    <property type="match status" value="1"/>
</dbReference>
<keyword evidence="6 8" id="KW-0408">Iron</keyword>
<dbReference type="AlphaFoldDB" id="A0A075AYS0"/>
<evidence type="ECO:0000256" key="5">
    <source>
        <dbReference type="ARBA" id="ARBA00023002"/>
    </source>
</evidence>
<dbReference type="OMA" id="TESRYEW"/>
<name>A0A075AYS0_ROZAC</name>
<reference evidence="10 11" key="1">
    <citation type="journal article" date="2013" name="Curr. Biol.">
        <title>Shared signatures of parasitism and phylogenomics unite Cryptomycota and microsporidia.</title>
        <authorList>
            <person name="James T.Y."/>
            <person name="Pelin A."/>
            <person name="Bonen L."/>
            <person name="Ahrendt S."/>
            <person name="Sain D."/>
            <person name="Corradi N."/>
            <person name="Stajich J.E."/>
        </authorList>
    </citation>
    <scope>NUCLEOTIDE SEQUENCE [LARGE SCALE GENOMIC DNA]</scope>
    <source>
        <strain evidence="10 11">CSF55</strain>
    </source>
</reference>
<evidence type="ECO:0000256" key="4">
    <source>
        <dbReference type="ARBA" id="ARBA00022964"/>
    </source>
</evidence>
<keyword evidence="4 9" id="KW-0223">Dioxygenase</keyword>
<dbReference type="HOGENOM" id="CLU_079443_1_0_1"/>
<dbReference type="STRING" id="988480.A0A075AYS0"/>
<comment type="cofactor">
    <cofactor evidence="9">
        <name>Fe cation</name>
        <dbReference type="ChEBI" id="CHEBI:24875"/>
    </cofactor>
    <text evidence="9">Binds 1 Fe cation per subunit.</text>
</comment>
<keyword evidence="7" id="KW-0883">Thioether bond</keyword>
<keyword evidence="5 9" id="KW-0560">Oxidoreductase</keyword>
<evidence type="ECO:0000256" key="2">
    <source>
        <dbReference type="ARBA" id="ARBA00013133"/>
    </source>
</evidence>
<accession>A0A075AYS0</accession>
<dbReference type="PANTHER" id="PTHR12918">
    <property type="entry name" value="CYSTEINE DIOXYGENASE"/>
    <property type="match status" value="1"/>
</dbReference>
<sequence length="241" mass="27280">MCKVCEDKTLSVYQSLVSMDDGNPFPNLVDRISNLLGSRGINELSEDDINELLNIMNGYKSKRCDWDRYAYLIPGKYTRNLVDDGNGSYNLLLLVWDKNSQSPIHDHSGSHCIMKVLEGTLTESRYEWPLKDDNKPMNLVSSTDLSKDKSVYIHADKIGLHRVSNNTDTLSVSLHLYTPPYQICQTFCETSGNMRASSKCPFYSVKGVPINSELEENDDNKCTIEKMLCKFKSKSLTKLLG</sequence>
<evidence type="ECO:0000313" key="11">
    <source>
        <dbReference type="Proteomes" id="UP000030755"/>
    </source>
</evidence>
<keyword evidence="3 8" id="KW-0479">Metal-binding</keyword>
<dbReference type="InterPro" id="IPR014710">
    <property type="entry name" value="RmlC-like_jellyroll"/>
</dbReference>
<evidence type="ECO:0000256" key="1">
    <source>
        <dbReference type="ARBA" id="ARBA00006622"/>
    </source>
</evidence>
<dbReference type="SUPFAM" id="SSF51182">
    <property type="entry name" value="RmlC-like cupins"/>
    <property type="match status" value="1"/>
</dbReference>
<dbReference type="Pfam" id="PF05995">
    <property type="entry name" value="CDO_I"/>
    <property type="match status" value="1"/>
</dbReference>
<evidence type="ECO:0000313" key="10">
    <source>
        <dbReference type="EMBL" id="EPZ33862.1"/>
    </source>
</evidence>
<dbReference type="OrthoDB" id="543511at2759"/>
<dbReference type="GO" id="GO:0017172">
    <property type="term" value="F:cysteine dioxygenase activity"/>
    <property type="evidence" value="ECO:0007669"/>
    <property type="project" value="UniProtKB-UniRule"/>
</dbReference>
<evidence type="ECO:0000256" key="3">
    <source>
        <dbReference type="ARBA" id="ARBA00022723"/>
    </source>
</evidence>
<dbReference type="InterPro" id="IPR010300">
    <property type="entry name" value="CDO_1"/>
</dbReference>
<comment type="similarity">
    <text evidence="1 9">Belongs to the cysteine dioxygenase family.</text>
</comment>